<proteinExistence type="predicted"/>
<dbReference type="Pfam" id="PF01551">
    <property type="entry name" value="Peptidase_M23"/>
    <property type="match status" value="1"/>
</dbReference>
<evidence type="ECO:0000259" key="2">
    <source>
        <dbReference type="Pfam" id="PF01551"/>
    </source>
</evidence>
<dbReference type="AlphaFoldDB" id="A0A318I0T9"/>
<protein>
    <submittedName>
        <fullName evidence="3">Peptidase M23-like protein</fullName>
    </submittedName>
</protein>
<dbReference type="PANTHER" id="PTHR21666:SF289">
    <property type="entry name" value="L-ALA--D-GLU ENDOPEPTIDASE"/>
    <property type="match status" value="1"/>
</dbReference>
<comment type="caution">
    <text evidence="3">The sequence shown here is derived from an EMBL/GenBank/DDBJ whole genome shotgun (WGS) entry which is preliminary data.</text>
</comment>
<dbReference type="EMBL" id="QJJY01000056">
    <property type="protein sequence ID" value="PXX21237.1"/>
    <property type="molecule type" value="Genomic_DNA"/>
</dbReference>
<dbReference type="InterPro" id="IPR011055">
    <property type="entry name" value="Dup_hybrid_motif"/>
</dbReference>
<accession>A0A318I0T9</accession>
<dbReference type="Gene3D" id="2.70.70.10">
    <property type="entry name" value="Glucose Permease (Domain IIA)"/>
    <property type="match status" value="1"/>
</dbReference>
<evidence type="ECO:0000256" key="1">
    <source>
        <dbReference type="ARBA" id="ARBA00022729"/>
    </source>
</evidence>
<reference evidence="3 4" key="1">
    <citation type="submission" date="2018-05" db="EMBL/GenBank/DDBJ databases">
        <title>Comparative genomics of bacterial root endophytes of switchgrass collected from native prairies over two seasons.</title>
        <authorList>
            <person name="Tang Y."/>
        </authorList>
    </citation>
    <scope>NUCLEOTIDE SEQUENCE [LARGE SCALE GENOMIC DNA]</scope>
    <source>
        <strain evidence="3 4">NFIX32</strain>
    </source>
</reference>
<feature type="domain" description="M23ase beta-sheet core" evidence="2">
    <location>
        <begin position="114"/>
        <end position="210"/>
    </location>
</feature>
<dbReference type="Proteomes" id="UP000247755">
    <property type="component" value="Unassembled WGS sequence"/>
</dbReference>
<dbReference type="GO" id="GO:0004222">
    <property type="term" value="F:metalloendopeptidase activity"/>
    <property type="evidence" value="ECO:0007669"/>
    <property type="project" value="TreeGrafter"/>
</dbReference>
<evidence type="ECO:0000313" key="3">
    <source>
        <dbReference type="EMBL" id="PXX21237.1"/>
    </source>
</evidence>
<organism evidence="3 4">
    <name type="scientific">Burkholderia pyrrocinia</name>
    <name type="common">Pseudomonas pyrrocinia</name>
    <dbReference type="NCBI Taxonomy" id="60550"/>
    <lineage>
        <taxon>Bacteria</taxon>
        <taxon>Pseudomonadati</taxon>
        <taxon>Pseudomonadota</taxon>
        <taxon>Betaproteobacteria</taxon>
        <taxon>Burkholderiales</taxon>
        <taxon>Burkholderiaceae</taxon>
        <taxon>Burkholderia</taxon>
        <taxon>Burkholderia cepacia complex</taxon>
    </lineage>
</organism>
<dbReference type="InterPro" id="IPR016047">
    <property type="entry name" value="M23ase_b-sheet_dom"/>
</dbReference>
<evidence type="ECO:0000313" key="4">
    <source>
        <dbReference type="Proteomes" id="UP000247755"/>
    </source>
</evidence>
<dbReference type="InterPro" id="IPR050570">
    <property type="entry name" value="Cell_wall_metabolism_enzyme"/>
</dbReference>
<dbReference type="SUPFAM" id="SSF51261">
    <property type="entry name" value="Duplicated hybrid motif"/>
    <property type="match status" value="1"/>
</dbReference>
<dbReference type="CDD" id="cd12797">
    <property type="entry name" value="M23_peptidase"/>
    <property type="match status" value="1"/>
</dbReference>
<keyword evidence="1" id="KW-0732">Signal</keyword>
<name>A0A318I0T9_BURPY</name>
<gene>
    <name evidence="3" type="ORF">NA66_10567</name>
</gene>
<sequence>MNLFAYSKTETARALFATRAHRFRAALTVTAAFAALLIVSMNAYASAPYCNGLLPAYKTPADAHRVAFAHSQSASAMPKQVDAAPPQLRPPLRMIRATSSFGGRMHPIRGSWHEHNGIDLAAPTGTPVYAAAAGVVSRIATHRSYGKYVVVDHGASLETHYAHLSAFGADLRVGRRIAAGGYVGAVGQTGSATGPHLHFEVRRHGKPLDPVIVTAGLGGRLIARAETVARVETVRQC</sequence>
<dbReference type="PANTHER" id="PTHR21666">
    <property type="entry name" value="PEPTIDASE-RELATED"/>
    <property type="match status" value="1"/>
</dbReference>